<organism evidence="1 2">
    <name type="scientific">Cohaesibacter marisflavi</name>
    <dbReference type="NCBI Taxonomy" id="655353"/>
    <lineage>
        <taxon>Bacteria</taxon>
        <taxon>Pseudomonadati</taxon>
        <taxon>Pseudomonadota</taxon>
        <taxon>Alphaproteobacteria</taxon>
        <taxon>Hyphomicrobiales</taxon>
        <taxon>Cohaesibacteraceae</taxon>
    </lineage>
</organism>
<evidence type="ECO:0000313" key="1">
    <source>
        <dbReference type="EMBL" id="SFO52471.1"/>
    </source>
</evidence>
<dbReference type="SUPFAM" id="SSF52540">
    <property type="entry name" value="P-loop containing nucleoside triphosphate hydrolases"/>
    <property type="match status" value="1"/>
</dbReference>
<dbReference type="EMBL" id="FOVR01000007">
    <property type="protein sequence ID" value="SFO52471.1"/>
    <property type="molecule type" value="Genomic_DNA"/>
</dbReference>
<accession>A0A1I5HXH4</accession>
<dbReference type="OrthoDB" id="7630980at2"/>
<protein>
    <submittedName>
        <fullName evidence="1">Protein ImuA</fullName>
    </submittedName>
</protein>
<dbReference type="PROSITE" id="PS51257">
    <property type="entry name" value="PROKAR_LIPOPROTEIN"/>
    <property type="match status" value="1"/>
</dbReference>
<gene>
    <name evidence="1" type="ORF">SAMN04488056_107171</name>
</gene>
<dbReference type="Gene3D" id="3.40.50.300">
    <property type="entry name" value="P-loop containing nucleotide triphosphate hydrolases"/>
    <property type="match status" value="1"/>
</dbReference>
<dbReference type="STRING" id="655353.SAMN04488056_107171"/>
<dbReference type="AlphaFoldDB" id="A0A1I5HXH4"/>
<reference evidence="1 2" key="1">
    <citation type="submission" date="2016-10" db="EMBL/GenBank/DDBJ databases">
        <authorList>
            <person name="de Groot N.N."/>
        </authorList>
    </citation>
    <scope>NUCLEOTIDE SEQUENCE [LARGE SCALE GENOMIC DNA]</scope>
    <source>
        <strain evidence="1 2">CGMCC 1.9157</strain>
    </source>
</reference>
<proteinExistence type="predicted"/>
<evidence type="ECO:0000313" key="2">
    <source>
        <dbReference type="Proteomes" id="UP000199236"/>
    </source>
</evidence>
<sequence length="222" mass="24231">MYERFDEAFPLRGGRAHEVTGQGAAVFAAIACGVGVRMDKRPAMWLVEEWRAEGLNPDGLALFCDPRHVLLVRVSDQKAMLAAAEEALRSGAVSTVVAEVPRDLTFTAGRRLQLAAEEGKATGILMIGEGMGNNAAESRWHCTPLFSPKFRQNQVAMQSLQTPDSTLQRWQLIKNKSGTLGCWDLVWDAETRRVIVVSEAGERPHSAARGGDDSFCPHVAAE</sequence>
<keyword evidence="2" id="KW-1185">Reference proteome</keyword>
<dbReference type="InterPro" id="IPR027417">
    <property type="entry name" value="P-loop_NTPase"/>
</dbReference>
<dbReference type="RefSeq" id="WP_090073431.1">
    <property type="nucleotide sequence ID" value="NZ_FOVR01000007.1"/>
</dbReference>
<name>A0A1I5HXH4_9HYPH</name>
<dbReference type="Proteomes" id="UP000199236">
    <property type="component" value="Unassembled WGS sequence"/>
</dbReference>